<evidence type="ECO:0000256" key="7">
    <source>
        <dbReference type="ARBA" id="ARBA00023118"/>
    </source>
</evidence>
<dbReference type="PRINTS" id="PR00866">
    <property type="entry name" value="RNADNAPOLMS"/>
</dbReference>
<comment type="caution">
    <text evidence="11">The sequence shown here is derived from an EMBL/GenBank/DDBJ whole genome shotgun (WGS) entry which is preliminary data.</text>
</comment>
<dbReference type="InterPro" id="IPR051083">
    <property type="entry name" value="GrpII_Intron_Splice-Mob/Def"/>
</dbReference>
<reference evidence="11" key="2">
    <citation type="submission" date="2020-09" db="EMBL/GenBank/DDBJ databases">
        <authorList>
            <person name="Sun Q."/>
            <person name="Kim S."/>
        </authorList>
    </citation>
    <scope>NUCLEOTIDE SEQUENCE</scope>
    <source>
        <strain evidence="11">KCTC 12988</strain>
    </source>
</reference>
<dbReference type="InterPro" id="IPR000123">
    <property type="entry name" value="Reverse_transcriptase_msDNA"/>
</dbReference>
<protein>
    <recommendedName>
        <fullName evidence="1">RNA-directed DNA polymerase</fullName>
        <ecNumber evidence="1">2.7.7.49</ecNumber>
    </recommendedName>
</protein>
<keyword evidence="5" id="KW-0460">Magnesium</keyword>
<keyword evidence="12" id="KW-1185">Reference proteome</keyword>
<dbReference type="PANTHER" id="PTHR34047:SF7">
    <property type="entry name" value="RNA-DIRECTED DNA POLYMERASE"/>
    <property type="match status" value="1"/>
</dbReference>
<feature type="domain" description="Reverse transcriptase" evidence="10">
    <location>
        <begin position="124"/>
        <end position="354"/>
    </location>
</feature>
<evidence type="ECO:0000259" key="10">
    <source>
        <dbReference type="PROSITE" id="PS50878"/>
    </source>
</evidence>
<keyword evidence="2" id="KW-0808">Transferase</keyword>
<keyword evidence="6" id="KW-0695">RNA-directed DNA polymerase</keyword>
<dbReference type="EC" id="2.7.7.49" evidence="1"/>
<dbReference type="SUPFAM" id="SSF56672">
    <property type="entry name" value="DNA/RNA polymerases"/>
    <property type="match status" value="1"/>
</dbReference>
<accession>A0A918TSY0</accession>
<dbReference type="GO" id="GO:0003723">
    <property type="term" value="F:RNA binding"/>
    <property type="evidence" value="ECO:0007669"/>
    <property type="project" value="InterPro"/>
</dbReference>
<evidence type="ECO:0000256" key="8">
    <source>
        <dbReference type="ARBA" id="ARBA00034120"/>
    </source>
</evidence>
<reference evidence="11" key="1">
    <citation type="journal article" date="2014" name="Int. J. Syst. Evol. Microbiol.">
        <title>Complete genome sequence of Corynebacterium casei LMG S-19264T (=DSM 44701T), isolated from a smear-ripened cheese.</title>
        <authorList>
            <consortium name="US DOE Joint Genome Institute (JGI-PGF)"/>
            <person name="Walter F."/>
            <person name="Albersmeier A."/>
            <person name="Kalinowski J."/>
            <person name="Ruckert C."/>
        </authorList>
    </citation>
    <scope>NUCLEOTIDE SEQUENCE</scope>
    <source>
        <strain evidence="11">KCTC 12988</strain>
    </source>
</reference>
<dbReference type="GO" id="GO:0051607">
    <property type="term" value="P:defense response to virus"/>
    <property type="evidence" value="ECO:0007669"/>
    <property type="project" value="UniProtKB-KW"/>
</dbReference>
<dbReference type="Proteomes" id="UP000644507">
    <property type="component" value="Unassembled WGS sequence"/>
</dbReference>
<gene>
    <name evidence="11" type="ORF">GCM10007100_22260</name>
</gene>
<evidence type="ECO:0000256" key="6">
    <source>
        <dbReference type="ARBA" id="ARBA00022918"/>
    </source>
</evidence>
<evidence type="ECO:0000256" key="3">
    <source>
        <dbReference type="ARBA" id="ARBA00022695"/>
    </source>
</evidence>
<dbReference type="GO" id="GO:0046872">
    <property type="term" value="F:metal ion binding"/>
    <property type="evidence" value="ECO:0007669"/>
    <property type="project" value="UniProtKB-KW"/>
</dbReference>
<proteinExistence type="inferred from homology"/>
<evidence type="ECO:0000256" key="1">
    <source>
        <dbReference type="ARBA" id="ARBA00012493"/>
    </source>
</evidence>
<dbReference type="EMBL" id="BMXI01000009">
    <property type="protein sequence ID" value="GHC55269.1"/>
    <property type="molecule type" value="Genomic_DNA"/>
</dbReference>
<dbReference type="PANTHER" id="PTHR34047">
    <property type="entry name" value="NUCLEAR INTRON MATURASE 1, MITOCHONDRIAL-RELATED"/>
    <property type="match status" value="1"/>
</dbReference>
<comment type="similarity">
    <text evidence="8">Belongs to the bacterial reverse transcriptase family.</text>
</comment>
<evidence type="ECO:0000313" key="12">
    <source>
        <dbReference type="Proteomes" id="UP000644507"/>
    </source>
</evidence>
<comment type="catalytic activity">
    <reaction evidence="9">
        <text>DNA(n) + a 2'-deoxyribonucleoside 5'-triphosphate = DNA(n+1) + diphosphate</text>
        <dbReference type="Rhea" id="RHEA:22508"/>
        <dbReference type="Rhea" id="RHEA-COMP:17339"/>
        <dbReference type="Rhea" id="RHEA-COMP:17340"/>
        <dbReference type="ChEBI" id="CHEBI:33019"/>
        <dbReference type="ChEBI" id="CHEBI:61560"/>
        <dbReference type="ChEBI" id="CHEBI:173112"/>
        <dbReference type="EC" id="2.7.7.49"/>
    </reaction>
</comment>
<dbReference type="RefSeq" id="WP_189570035.1">
    <property type="nucleotide sequence ID" value="NZ_BMXI01000009.1"/>
</dbReference>
<sequence>MTPTTLWLKNLSTLLLEEERQLDAWLALIRKVIPGKPRRNFLIITREVWKVAKTRTVLENRELQQIFRENRRFWNWQRKWYATRTPLPPALIVGPATPVLDTSAWHLPELATVGDLADFFALQPDDLGWLLSPKAQHYHEQWLPKRKGGRRLLESPKPLLKQVQRTLLRELLDKVPPHECATGFRAGHSIVDFAQPHANKSIALKMDLANFFPSLGRSRIKRLFMSLGYREGVALALAVLTTHRSASPDLTFTEKELYSRYHLPQGAPTSPALANLAAFRLDCRLAGLAKSAGASYTRYADDLLFSGTEELARGLHRFENRVIIITREEGLEINFRKTRRMAASQRQAAAGLVFNQKLNVPRREFDTLKAILHNCRKHGVSSQNHSHHPDFQAHLRGRIAWIASLHPVRGERLRAAFEELDWSKPNAQE</sequence>
<keyword evidence="3" id="KW-0548">Nucleotidyltransferase</keyword>
<evidence type="ECO:0000256" key="5">
    <source>
        <dbReference type="ARBA" id="ARBA00022842"/>
    </source>
</evidence>
<dbReference type="AlphaFoldDB" id="A0A918TSY0"/>
<name>A0A918TSY0_9BACT</name>
<dbReference type="CDD" id="cd03487">
    <property type="entry name" value="RT_Bac_retron_II"/>
    <property type="match status" value="1"/>
</dbReference>
<dbReference type="Pfam" id="PF00078">
    <property type="entry name" value="RVT_1"/>
    <property type="match status" value="1"/>
</dbReference>
<dbReference type="InterPro" id="IPR043502">
    <property type="entry name" value="DNA/RNA_pol_sf"/>
</dbReference>
<evidence type="ECO:0000313" key="11">
    <source>
        <dbReference type="EMBL" id="GHC55269.1"/>
    </source>
</evidence>
<evidence type="ECO:0000256" key="2">
    <source>
        <dbReference type="ARBA" id="ARBA00022679"/>
    </source>
</evidence>
<evidence type="ECO:0000256" key="9">
    <source>
        <dbReference type="ARBA" id="ARBA00048173"/>
    </source>
</evidence>
<keyword evidence="4" id="KW-0479">Metal-binding</keyword>
<organism evidence="11 12">
    <name type="scientific">Roseibacillus persicicus</name>
    <dbReference type="NCBI Taxonomy" id="454148"/>
    <lineage>
        <taxon>Bacteria</taxon>
        <taxon>Pseudomonadati</taxon>
        <taxon>Verrucomicrobiota</taxon>
        <taxon>Verrucomicrobiia</taxon>
        <taxon>Verrucomicrobiales</taxon>
        <taxon>Verrucomicrobiaceae</taxon>
        <taxon>Roseibacillus</taxon>
    </lineage>
</organism>
<dbReference type="InterPro" id="IPR000477">
    <property type="entry name" value="RT_dom"/>
</dbReference>
<keyword evidence="7" id="KW-0051">Antiviral defense</keyword>
<evidence type="ECO:0000256" key="4">
    <source>
        <dbReference type="ARBA" id="ARBA00022723"/>
    </source>
</evidence>
<dbReference type="GO" id="GO:0003964">
    <property type="term" value="F:RNA-directed DNA polymerase activity"/>
    <property type="evidence" value="ECO:0007669"/>
    <property type="project" value="UniProtKB-KW"/>
</dbReference>
<dbReference type="PROSITE" id="PS50878">
    <property type="entry name" value="RT_POL"/>
    <property type="match status" value="1"/>
</dbReference>